<dbReference type="AlphaFoldDB" id="M2XKX0"/>
<keyword evidence="2" id="KW-0539">Nucleus</keyword>
<keyword evidence="6" id="KW-1185">Reference proteome</keyword>
<gene>
    <name evidence="5" type="ORF">Gasu_20150</name>
</gene>
<dbReference type="RefSeq" id="XP_005707302.1">
    <property type="nucleotide sequence ID" value="XM_005707245.1"/>
</dbReference>
<sequence>MGRSTTVFGKKKQHNILYKTTNFDQVGNIAYNTSEEQLQEILSQIGPILSFRVVYDRETGKPKGYAFCEYPDAEMALSAIRNLNGTELNGRTLRVDLADSDKRELGQSAANMETGNNNPSTASNMKAGALNTSGGTGNIQGLSNLGAKGSLEQLSCQQIHEIMLQMKALAQQNPEQVRQLLLANPQLTYALLQGQIMLGLAPPTGWPSQSTPSSNANNSAGDLMNQTFYPSNVMAPSLSSGFAMGTSLPPNDMIQQAALLQNIINLTPAELESLPPEQRAQVLQLKATLGAQMGQPGLGSSAFSSNNN</sequence>
<dbReference type="InterPro" id="IPR035979">
    <property type="entry name" value="RBD_domain_sf"/>
</dbReference>
<proteinExistence type="predicted"/>
<dbReference type="EMBL" id="KB454497">
    <property type="protein sequence ID" value="EME30782.1"/>
    <property type="molecule type" value="Genomic_DNA"/>
</dbReference>
<dbReference type="InterPro" id="IPR038192">
    <property type="entry name" value="CSTF_C_sf"/>
</dbReference>
<dbReference type="InterPro" id="IPR026896">
    <property type="entry name" value="CSTF_C"/>
</dbReference>
<dbReference type="GO" id="GO:0005847">
    <property type="term" value="C:mRNA cleavage and polyadenylation specificity factor complex"/>
    <property type="evidence" value="ECO:0007669"/>
    <property type="project" value="TreeGrafter"/>
</dbReference>
<evidence type="ECO:0000259" key="4">
    <source>
        <dbReference type="PROSITE" id="PS50102"/>
    </source>
</evidence>
<protein>
    <submittedName>
        <fullName evidence="5">mRNA splicing factor, putative isoform 2</fullName>
    </submittedName>
</protein>
<dbReference type="SMART" id="SM00360">
    <property type="entry name" value="RRM"/>
    <property type="match status" value="1"/>
</dbReference>
<dbReference type="InterPro" id="IPR000504">
    <property type="entry name" value="RRM_dom"/>
</dbReference>
<dbReference type="PANTHER" id="PTHR45735">
    <property type="entry name" value="CLEAVAGE STIMULATION FACTOR SUBUNIT 2"/>
    <property type="match status" value="1"/>
</dbReference>
<dbReference type="Pfam" id="PF14327">
    <property type="entry name" value="CSTF2_hinge"/>
    <property type="match status" value="1"/>
</dbReference>
<dbReference type="PROSITE" id="PS50102">
    <property type="entry name" value="RRM"/>
    <property type="match status" value="1"/>
</dbReference>
<name>M2XKX0_GALSU</name>
<dbReference type="InterPro" id="IPR012677">
    <property type="entry name" value="Nucleotide-bd_a/b_plait_sf"/>
</dbReference>
<dbReference type="Pfam" id="PF14304">
    <property type="entry name" value="CSTF_C"/>
    <property type="match status" value="1"/>
</dbReference>
<dbReference type="Pfam" id="PF00076">
    <property type="entry name" value="RRM_1"/>
    <property type="match status" value="1"/>
</dbReference>
<evidence type="ECO:0000313" key="5">
    <source>
        <dbReference type="EMBL" id="EME30782.1"/>
    </source>
</evidence>
<evidence type="ECO:0000256" key="3">
    <source>
        <dbReference type="PROSITE-ProRule" id="PRU00176"/>
    </source>
</evidence>
<dbReference type="PANTHER" id="PTHR45735:SF2">
    <property type="entry name" value="CLEAVAGE STIMULATION FACTOR SUBUNIT 2"/>
    <property type="match status" value="1"/>
</dbReference>
<accession>M2XKX0</accession>
<organism evidence="5 6">
    <name type="scientific">Galdieria sulphuraria</name>
    <name type="common">Red alga</name>
    <dbReference type="NCBI Taxonomy" id="130081"/>
    <lineage>
        <taxon>Eukaryota</taxon>
        <taxon>Rhodophyta</taxon>
        <taxon>Bangiophyceae</taxon>
        <taxon>Galdieriales</taxon>
        <taxon>Galdieriaceae</taxon>
        <taxon>Galdieria</taxon>
    </lineage>
</organism>
<keyword evidence="3" id="KW-0694">RNA-binding</keyword>
<dbReference type="STRING" id="130081.M2XKX0"/>
<dbReference type="GO" id="GO:0003729">
    <property type="term" value="F:mRNA binding"/>
    <property type="evidence" value="ECO:0007669"/>
    <property type="project" value="TreeGrafter"/>
</dbReference>
<dbReference type="Gene3D" id="1.25.40.630">
    <property type="match status" value="1"/>
</dbReference>
<feature type="domain" description="RRM" evidence="4">
    <location>
        <begin position="26"/>
        <end position="100"/>
    </location>
</feature>
<dbReference type="Gramene" id="EME30782">
    <property type="protein sequence ID" value="EME30782"/>
    <property type="gene ID" value="Gasu_20150"/>
</dbReference>
<dbReference type="Proteomes" id="UP000030680">
    <property type="component" value="Unassembled WGS sequence"/>
</dbReference>
<reference evidence="6" key="1">
    <citation type="journal article" date="2013" name="Science">
        <title>Gene transfer from bacteria and archaea facilitated evolution of an extremophilic eukaryote.</title>
        <authorList>
            <person name="Schonknecht G."/>
            <person name="Chen W.H."/>
            <person name="Ternes C.M."/>
            <person name="Barbier G.G."/>
            <person name="Shrestha R.P."/>
            <person name="Stanke M."/>
            <person name="Brautigam A."/>
            <person name="Baker B.J."/>
            <person name="Banfield J.F."/>
            <person name="Garavito R.M."/>
            <person name="Carr K."/>
            <person name="Wilkerson C."/>
            <person name="Rensing S.A."/>
            <person name="Gagneul D."/>
            <person name="Dickenson N.E."/>
            <person name="Oesterhelt C."/>
            <person name="Lercher M.J."/>
            <person name="Weber A.P."/>
        </authorList>
    </citation>
    <scope>NUCLEOTIDE SEQUENCE [LARGE SCALE GENOMIC DNA]</scope>
    <source>
        <strain evidence="6">074W</strain>
    </source>
</reference>
<dbReference type="GO" id="GO:0031124">
    <property type="term" value="P:mRNA 3'-end processing"/>
    <property type="evidence" value="ECO:0007669"/>
    <property type="project" value="InterPro"/>
</dbReference>
<comment type="subcellular location">
    <subcellularLocation>
        <location evidence="1">Nucleus</location>
    </subcellularLocation>
</comment>
<dbReference type="OrthoDB" id="272703at2759"/>
<evidence type="ECO:0000256" key="2">
    <source>
        <dbReference type="ARBA" id="ARBA00023242"/>
    </source>
</evidence>
<evidence type="ECO:0000313" key="6">
    <source>
        <dbReference type="Proteomes" id="UP000030680"/>
    </source>
</evidence>
<dbReference type="CDD" id="cd12398">
    <property type="entry name" value="RRM_CSTF2_RNA15_like"/>
    <property type="match status" value="1"/>
</dbReference>
<dbReference type="Gene3D" id="3.30.70.330">
    <property type="match status" value="1"/>
</dbReference>
<dbReference type="Gene3D" id="1.10.20.70">
    <property type="entry name" value="Transcription termination and cleavage factor, C-terminal domain"/>
    <property type="match status" value="1"/>
</dbReference>
<dbReference type="eggNOG" id="KOG0108">
    <property type="taxonomic scope" value="Eukaryota"/>
</dbReference>
<dbReference type="InterPro" id="IPR025742">
    <property type="entry name" value="CSTF2_hinge"/>
</dbReference>
<dbReference type="GeneID" id="17089483"/>
<dbReference type="OMA" id="CEYNDGA"/>
<dbReference type="SUPFAM" id="SSF54928">
    <property type="entry name" value="RNA-binding domain, RBD"/>
    <property type="match status" value="1"/>
</dbReference>
<evidence type="ECO:0000256" key="1">
    <source>
        <dbReference type="ARBA" id="ARBA00004123"/>
    </source>
</evidence>